<evidence type="ECO:0000256" key="4">
    <source>
        <dbReference type="ARBA" id="ARBA00023136"/>
    </source>
</evidence>
<keyword evidence="6 7" id="KW-0968">Cytoplasmic vesicle</keyword>
<reference evidence="10" key="1">
    <citation type="journal article" date="2017" name="Front. Plant Sci.">
        <title>Clathrin in Chara australis: Molecular Analysis and Involvement in Charasome Degradation and Constitutive Endocytosis.</title>
        <authorList>
            <person name="Hoepflinger M.C."/>
            <person name="Hoeftberger M."/>
            <person name="Sommer A."/>
            <person name="Hametner C."/>
            <person name="Foissner I."/>
        </authorList>
    </citation>
    <scope>NUCLEOTIDE SEQUENCE</scope>
    <source>
        <strain evidence="10">IF01</strain>
    </source>
</reference>
<name>A0A1S5WIV7_9VIRI</name>
<dbReference type="GO" id="GO:0030130">
    <property type="term" value="C:clathrin coat of trans-Golgi network vesicle"/>
    <property type="evidence" value="ECO:0007669"/>
    <property type="project" value="InterPro"/>
</dbReference>
<dbReference type="InterPro" id="IPR000996">
    <property type="entry name" value="Clathrin_L-chain"/>
</dbReference>
<dbReference type="GO" id="GO:0072583">
    <property type="term" value="P:clathrin-dependent endocytosis"/>
    <property type="evidence" value="ECO:0007669"/>
    <property type="project" value="TreeGrafter"/>
</dbReference>
<evidence type="ECO:0000256" key="1">
    <source>
        <dbReference type="ARBA" id="ARBA00003913"/>
    </source>
</evidence>
<dbReference type="GO" id="GO:0032050">
    <property type="term" value="F:clathrin heavy chain binding"/>
    <property type="evidence" value="ECO:0007669"/>
    <property type="project" value="TreeGrafter"/>
</dbReference>
<evidence type="ECO:0000256" key="2">
    <source>
        <dbReference type="ARBA" id="ARBA00004180"/>
    </source>
</evidence>
<evidence type="ECO:0000256" key="3">
    <source>
        <dbReference type="ARBA" id="ARBA00005263"/>
    </source>
</evidence>
<feature type="region of interest" description="Disordered" evidence="9">
    <location>
        <begin position="237"/>
        <end position="265"/>
    </location>
</feature>
<keyword evidence="8" id="KW-0175">Coiled coil</keyword>
<comment type="subcellular location">
    <subcellularLocation>
        <location evidence="2 7">Cytoplasmic vesicle membrane</location>
        <topology evidence="2 7">Peripheral membrane protein</topology>
        <orientation evidence="2 7">Cytoplasmic side</orientation>
    </subcellularLocation>
    <subcellularLocation>
        <location evidence="7">Membrane</location>
        <location evidence="7">Coated pit</location>
        <topology evidence="7">Peripheral membrane protein</topology>
        <orientation evidence="7">Cytoplasmic side</orientation>
    </subcellularLocation>
    <text evidence="7">Cytoplasmic face of coated pits and vesicles.</text>
</comment>
<dbReference type="GO" id="GO:0006886">
    <property type="term" value="P:intracellular protein transport"/>
    <property type="evidence" value="ECO:0007669"/>
    <property type="project" value="InterPro"/>
</dbReference>
<keyword evidence="5 7" id="KW-0168">Coated pit</keyword>
<dbReference type="GO" id="GO:0030132">
    <property type="term" value="C:clathrin coat of coated pit"/>
    <property type="evidence" value="ECO:0007669"/>
    <property type="project" value="InterPro"/>
</dbReference>
<feature type="region of interest" description="Disordered" evidence="9">
    <location>
        <begin position="185"/>
        <end position="211"/>
    </location>
</feature>
<evidence type="ECO:0000256" key="9">
    <source>
        <dbReference type="SAM" id="MobiDB-lite"/>
    </source>
</evidence>
<proteinExistence type="evidence at transcript level"/>
<evidence type="ECO:0000256" key="6">
    <source>
        <dbReference type="ARBA" id="ARBA00023329"/>
    </source>
</evidence>
<organism evidence="10">
    <name type="scientific">Chara australis</name>
    <dbReference type="NCBI Taxonomy" id="31298"/>
    <lineage>
        <taxon>Eukaryota</taxon>
        <taxon>Viridiplantae</taxon>
        <taxon>Streptophyta</taxon>
        <taxon>Charophyceae</taxon>
        <taxon>Charales</taxon>
        <taxon>Characeae</taxon>
        <taxon>Chara</taxon>
    </lineage>
</organism>
<dbReference type="PANTHER" id="PTHR10639">
    <property type="entry name" value="CLATHRIN LIGHT CHAIN"/>
    <property type="match status" value="1"/>
</dbReference>
<evidence type="ECO:0000256" key="5">
    <source>
        <dbReference type="ARBA" id="ARBA00023176"/>
    </source>
</evidence>
<sequence length="283" mass="29935">MDDFGAEENGFVQVNGGGGGSSEFFPTDFGGDSSPGRAGAAAGDPYGHSEEDRHSGRFRDDGDDFGGPLGGSGASPLNGMSGASAPLDLPLESELLYEWRRKRAAELEEKAEQERERKVDIIEAAGSLRSNMAAQREKAMEAARQNNREKESVFLSGLEASMYTNPGGNYWATVAGMIDFDSKPEEKVPAKTATKSGTDKAADKKKSAGAASVVVNKPKPGKATDLTRMRQLLLKLKHNPGGGKQTAAETKGMNGGGLRHAPQPVPVAATGVSSTEWRDNLFF</sequence>
<feature type="coiled-coil region" evidence="8">
    <location>
        <begin position="96"/>
        <end position="124"/>
    </location>
</feature>
<dbReference type="PANTHER" id="PTHR10639:SF7">
    <property type="entry name" value="CLATHRIN LIGHT CHAIN"/>
    <property type="match status" value="1"/>
</dbReference>
<gene>
    <name evidence="10" type="primary">CLC1b</name>
</gene>
<dbReference type="GO" id="GO:0005198">
    <property type="term" value="F:structural molecule activity"/>
    <property type="evidence" value="ECO:0007669"/>
    <property type="project" value="InterPro"/>
</dbReference>
<comment type="similarity">
    <text evidence="3 7">Belongs to the clathrin light chain family.</text>
</comment>
<evidence type="ECO:0000256" key="8">
    <source>
        <dbReference type="SAM" id="Coils"/>
    </source>
</evidence>
<evidence type="ECO:0000256" key="7">
    <source>
        <dbReference type="RuleBase" id="RU363137"/>
    </source>
</evidence>
<feature type="region of interest" description="Disordered" evidence="9">
    <location>
        <begin position="1"/>
        <end position="85"/>
    </location>
</feature>
<accession>A0A1S5WIV7</accession>
<keyword evidence="4 7" id="KW-0472">Membrane</keyword>
<evidence type="ECO:0000313" key="10">
    <source>
        <dbReference type="EMBL" id="AQQ11754.1"/>
    </source>
</evidence>
<dbReference type="EMBL" id="KX951954">
    <property type="protein sequence ID" value="AQQ11754.1"/>
    <property type="molecule type" value="mRNA"/>
</dbReference>
<feature type="compositionally biased region" description="Basic and acidic residues" evidence="9">
    <location>
        <begin position="47"/>
        <end position="60"/>
    </location>
</feature>
<dbReference type="Pfam" id="PF01086">
    <property type="entry name" value="Clathrin_lg_ch"/>
    <property type="match status" value="1"/>
</dbReference>
<dbReference type="AlphaFoldDB" id="A0A1S5WIV7"/>
<protein>
    <recommendedName>
        <fullName evidence="7">Clathrin light chain</fullName>
    </recommendedName>
</protein>
<feature type="compositionally biased region" description="Basic and acidic residues" evidence="9">
    <location>
        <begin position="197"/>
        <end position="206"/>
    </location>
</feature>
<comment type="function">
    <text evidence="1 7">Clathrin is the major protein of the polyhedral coat of coated pits and vesicles.</text>
</comment>